<dbReference type="PROSITE" id="PS51764">
    <property type="entry name" value="GH26"/>
    <property type="match status" value="1"/>
</dbReference>
<protein>
    <submittedName>
        <fullName evidence="7">Glycoside hydrolase family 26 protein</fullName>
    </submittedName>
</protein>
<feature type="active site" description="Proton donor" evidence="4">
    <location>
        <position position="237"/>
    </location>
</feature>
<proteinExistence type="inferred from homology"/>
<evidence type="ECO:0000256" key="3">
    <source>
        <dbReference type="ARBA" id="ARBA00023295"/>
    </source>
</evidence>
<organism evidence="7 8">
    <name type="scientific">Rhodotorula toruloides</name>
    <name type="common">Yeast</name>
    <name type="synonym">Rhodosporidium toruloides</name>
    <dbReference type="NCBI Taxonomy" id="5286"/>
    <lineage>
        <taxon>Eukaryota</taxon>
        <taxon>Fungi</taxon>
        <taxon>Dikarya</taxon>
        <taxon>Basidiomycota</taxon>
        <taxon>Pucciniomycotina</taxon>
        <taxon>Microbotryomycetes</taxon>
        <taxon>Sporidiobolales</taxon>
        <taxon>Sporidiobolaceae</taxon>
        <taxon>Rhodotorula</taxon>
    </lineage>
</organism>
<dbReference type="GO" id="GO:0006080">
    <property type="term" value="P:substituted mannan metabolic process"/>
    <property type="evidence" value="ECO:0007669"/>
    <property type="project" value="InterPro"/>
</dbReference>
<name>A0A511KM42_RHOTO</name>
<reference evidence="7 8" key="1">
    <citation type="submission" date="2019-07" db="EMBL/GenBank/DDBJ databases">
        <title>Rhodotorula toruloides NBRC10032 genome sequencing.</title>
        <authorList>
            <person name="Shida Y."/>
            <person name="Takaku H."/>
            <person name="Ogasawara W."/>
            <person name="Mori K."/>
        </authorList>
    </citation>
    <scope>NUCLEOTIDE SEQUENCE [LARGE SCALE GENOMIC DNA]</scope>
    <source>
        <strain evidence="7 8">NBRC10032</strain>
    </source>
</reference>
<dbReference type="PANTHER" id="PTHR40079">
    <property type="entry name" value="MANNAN ENDO-1,4-BETA-MANNOSIDASE E-RELATED"/>
    <property type="match status" value="1"/>
</dbReference>
<evidence type="ECO:0000256" key="5">
    <source>
        <dbReference type="SAM" id="SignalP"/>
    </source>
</evidence>
<keyword evidence="5" id="KW-0732">Signal</keyword>
<dbReference type="SUPFAM" id="SSF51445">
    <property type="entry name" value="(Trans)glycosidases"/>
    <property type="match status" value="1"/>
</dbReference>
<accession>A0A511KM42</accession>
<dbReference type="GO" id="GO:0016985">
    <property type="term" value="F:mannan endo-1,4-beta-mannosidase activity"/>
    <property type="evidence" value="ECO:0007669"/>
    <property type="project" value="InterPro"/>
</dbReference>
<feature type="active site" description="Nucleophile" evidence="4">
    <location>
        <position position="340"/>
    </location>
</feature>
<evidence type="ECO:0000259" key="6">
    <source>
        <dbReference type="PROSITE" id="PS51764"/>
    </source>
</evidence>
<sequence length="400" mass="41991">MHFFTALSLAALGASTASAGCHRRHHAKIAASISASGSSSSSIQAASSTASSASQADATVAVQYAASTASSASQADATVAVQYAAKGSAASGSSWKASSTASSSSAASTPSSSSSGSIGWGLNGLKKNGISFGWLPDDGSGGGTATTIQQIEAAVGQKTSAQGWYAQAQSGTLFDGGQFSYRKDQILSGGVFQPAVMPTGGWWGLTYQDNQQAVAICNVMKEYTDAGVEVWLRFAHEVNYYQQDGTYQGGVSDFKEGWDVVAKACRQIAPKVKMWFTPNVASLDQYEQYFPDDPSTVDLIGVDWYPQQTDNFDFATGPASMKAFHDKYTSSNGIKFAIGEIGLGQAAPIAARVAWLENILASGPQMPNMIAVSWFNYMKGYDFRIAVCAGDWATKSFFAA</sequence>
<dbReference type="OrthoDB" id="428177at2759"/>
<evidence type="ECO:0000313" key="7">
    <source>
        <dbReference type="EMBL" id="GEM10584.1"/>
    </source>
</evidence>
<dbReference type="Gene3D" id="3.20.20.80">
    <property type="entry name" value="Glycosidases"/>
    <property type="match status" value="1"/>
</dbReference>
<dbReference type="InterPro" id="IPR000805">
    <property type="entry name" value="Glyco_hydro_26"/>
</dbReference>
<keyword evidence="3 4" id="KW-0326">Glycosidase</keyword>
<gene>
    <name evidence="7" type="ORF">Rt10032_c11g4601</name>
</gene>
<dbReference type="EMBL" id="BJWK01000011">
    <property type="protein sequence ID" value="GEM10584.1"/>
    <property type="molecule type" value="Genomic_DNA"/>
</dbReference>
<feature type="domain" description="GH26" evidence="6">
    <location>
        <begin position="112"/>
        <end position="400"/>
    </location>
</feature>
<feature type="chain" id="PRO_5022050528" evidence="5">
    <location>
        <begin position="20"/>
        <end position="400"/>
    </location>
</feature>
<dbReference type="InterPro" id="IPR017853">
    <property type="entry name" value="GH"/>
</dbReference>
<comment type="caution">
    <text evidence="7">The sequence shown here is derived from an EMBL/GenBank/DDBJ whole genome shotgun (WGS) entry which is preliminary data.</text>
</comment>
<evidence type="ECO:0000256" key="1">
    <source>
        <dbReference type="ARBA" id="ARBA00007754"/>
    </source>
</evidence>
<keyword evidence="2 4" id="KW-0378">Hydrolase</keyword>
<evidence type="ECO:0000256" key="2">
    <source>
        <dbReference type="ARBA" id="ARBA00022801"/>
    </source>
</evidence>
<dbReference type="PANTHER" id="PTHR40079:SF6">
    <property type="entry name" value="GH26 DOMAIN-CONTAINING PROTEIN"/>
    <property type="match status" value="1"/>
</dbReference>
<dbReference type="InterPro" id="IPR022790">
    <property type="entry name" value="GH26_dom"/>
</dbReference>
<evidence type="ECO:0000256" key="4">
    <source>
        <dbReference type="PROSITE-ProRule" id="PRU01100"/>
    </source>
</evidence>
<dbReference type="Proteomes" id="UP000321518">
    <property type="component" value="Unassembled WGS sequence"/>
</dbReference>
<feature type="signal peptide" evidence="5">
    <location>
        <begin position="1"/>
        <end position="19"/>
    </location>
</feature>
<comment type="similarity">
    <text evidence="1 4">Belongs to the glycosyl hydrolase 26 family.</text>
</comment>
<evidence type="ECO:0000313" key="8">
    <source>
        <dbReference type="Proteomes" id="UP000321518"/>
    </source>
</evidence>
<dbReference type="AlphaFoldDB" id="A0A511KM42"/>